<dbReference type="FunFam" id="2.60.120.330:FF:000079">
    <property type="entry name" value="Protein SRG1"/>
    <property type="match status" value="1"/>
</dbReference>
<evidence type="ECO:0000256" key="6">
    <source>
        <dbReference type="SAM" id="MobiDB-lite"/>
    </source>
</evidence>
<sequence>MRETERGQTVQGEASGAMAEATATAVASMTITEKAEVQEPPEDGGRLPLHLSASIPVVDLGRLAQSDGGCEEEMDRLRSALTTWGLFQVTGHGIPASFLSEVRRIGRQFFELPMEEKQRYSNKGEGFSEGYGRDQVGTHSIDCTDRIILNVEPEDQRNLEFWPDNPTSFREIVHELSARSEMVVKQILRAISKSLDLEEAHFISQFGEKMAMLCRFCHYPSCSRPDPVLGLRPHSDNSVLTVILQGDEEGLEILKDNVWLMVPSNPDVLLVLMGDLMEIMSNGMFKSAVHRVVSPSEERTSTALFYALDPEKEIGPAEKLLKDGKPRLYRDLKVQDYLDVHLKRFSEGKRSIDWAKV</sequence>
<dbReference type="InterPro" id="IPR026992">
    <property type="entry name" value="DIOX_N"/>
</dbReference>
<keyword evidence="2 5" id="KW-0479">Metal-binding</keyword>
<evidence type="ECO:0000313" key="8">
    <source>
        <dbReference type="EMBL" id="JAT50441.1"/>
    </source>
</evidence>
<dbReference type="SUPFAM" id="SSF51197">
    <property type="entry name" value="Clavaminate synthase-like"/>
    <property type="match status" value="1"/>
</dbReference>
<dbReference type="InterPro" id="IPR027443">
    <property type="entry name" value="IPNS-like_sf"/>
</dbReference>
<dbReference type="GO" id="GO:0046872">
    <property type="term" value="F:metal ion binding"/>
    <property type="evidence" value="ECO:0007669"/>
    <property type="project" value="UniProtKB-KW"/>
</dbReference>
<proteinExistence type="inferred from homology"/>
<keyword evidence="4 5" id="KW-0408">Iron</keyword>
<gene>
    <name evidence="8" type="primary">SRG1_7</name>
    <name evidence="8" type="ORF">g.124480</name>
</gene>
<dbReference type="Gene3D" id="2.60.120.330">
    <property type="entry name" value="B-lactam Antibiotic, Isopenicillin N Synthase, Chain"/>
    <property type="match status" value="1"/>
</dbReference>
<evidence type="ECO:0000256" key="1">
    <source>
        <dbReference type="ARBA" id="ARBA00008056"/>
    </source>
</evidence>
<protein>
    <submittedName>
        <fullName evidence="8">Protein SRG1</fullName>
    </submittedName>
</protein>
<keyword evidence="3 5" id="KW-0560">Oxidoreductase</keyword>
<dbReference type="Pfam" id="PF03171">
    <property type="entry name" value="2OG-FeII_Oxy"/>
    <property type="match status" value="1"/>
</dbReference>
<dbReference type="GO" id="GO:0016491">
    <property type="term" value="F:oxidoreductase activity"/>
    <property type="evidence" value="ECO:0007669"/>
    <property type="project" value="UniProtKB-KW"/>
</dbReference>
<dbReference type="PANTHER" id="PTHR47991">
    <property type="entry name" value="OXOGLUTARATE/IRON-DEPENDENT DIOXYGENASE"/>
    <property type="match status" value="1"/>
</dbReference>
<dbReference type="InterPro" id="IPR050295">
    <property type="entry name" value="Plant_2OG-oxidoreductases"/>
</dbReference>
<dbReference type="InterPro" id="IPR044861">
    <property type="entry name" value="IPNS-like_FE2OG_OXY"/>
</dbReference>
<dbReference type="PROSITE" id="PS51471">
    <property type="entry name" value="FE2OG_OXY"/>
    <property type="match status" value="1"/>
</dbReference>
<evidence type="ECO:0000256" key="3">
    <source>
        <dbReference type="ARBA" id="ARBA00023002"/>
    </source>
</evidence>
<dbReference type="Pfam" id="PF14226">
    <property type="entry name" value="DIOX_N"/>
    <property type="match status" value="1"/>
</dbReference>
<dbReference type="AlphaFoldDB" id="A0A1D1Y731"/>
<accession>A0A1D1Y731</accession>
<evidence type="ECO:0000259" key="7">
    <source>
        <dbReference type="PROSITE" id="PS51471"/>
    </source>
</evidence>
<comment type="similarity">
    <text evidence="1 5">Belongs to the iron/ascorbate-dependent oxidoreductase family.</text>
</comment>
<evidence type="ECO:0000256" key="2">
    <source>
        <dbReference type="ARBA" id="ARBA00022723"/>
    </source>
</evidence>
<dbReference type="EMBL" id="GDJX01017495">
    <property type="protein sequence ID" value="JAT50441.1"/>
    <property type="molecule type" value="Transcribed_RNA"/>
</dbReference>
<feature type="region of interest" description="Disordered" evidence="6">
    <location>
        <begin position="1"/>
        <end position="20"/>
    </location>
</feature>
<feature type="domain" description="Fe2OG dioxygenase" evidence="7">
    <location>
        <begin position="210"/>
        <end position="308"/>
    </location>
</feature>
<organism evidence="8">
    <name type="scientific">Anthurium amnicola</name>
    <dbReference type="NCBI Taxonomy" id="1678845"/>
    <lineage>
        <taxon>Eukaryota</taxon>
        <taxon>Viridiplantae</taxon>
        <taxon>Streptophyta</taxon>
        <taxon>Embryophyta</taxon>
        <taxon>Tracheophyta</taxon>
        <taxon>Spermatophyta</taxon>
        <taxon>Magnoliopsida</taxon>
        <taxon>Liliopsida</taxon>
        <taxon>Araceae</taxon>
        <taxon>Pothoideae</taxon>
        <taxon>Potheae</taxon>
        <taxon>Anthurium</taxon>
    </lineage>
</organism>
<name>A0A1D1Y731_9ARAE</name>
<dbReference type="InterPro" id="IPR005123">
    <property type="entry name" value="Oxoglu/Fe-dep_dioxygenase_dom"/>
</dbReference>
<evidence type="ECO:0000256" key="5">
    <source>
        <dbReference type="RuleBase" id="RU003682"/>
    </source>
</evidence>
<evidence type="ECO:0000256" key="4">
    <source>
        <dbReference type="ARBA" id="ARBA00023004"/>
    </source>
</evidence>
<reference evidence="8" key="1">
    <citation type="submission" date="2015-07" db="EMBL/GenBank/DDBJ databases">
        <title>Transcriptome Assembly of Anthurium amnicola.</title>
        <authorList>
            <person name="Suzuki J."/>
        </authorList>
    </citation>
    <scope>NUCLEOTIDE SEQUENCE</scope>
</reference>